<protein>
    <recommendedName>
        <fullName evidence="3">Lipoprotein</fullName>
    </recommendedName>
</protein>
<proteinExistence type="predicted"/>
<dbReference type="EMBL" id="OQ790081">
    <property type="protein sequence ID" value="WJE88686.1"/>
    <property type="molecule type" value="Genomic_DNA"/>
</dbReference>
<evidence type="ECO:0000313" key="1">
    <source>
        <dbReference type="EMBL" id="WJE88686.1"/>
    </source>
</evidence>
<evidence type="ECO:0000313" key="2">
    <source>
        <dbReference type="Proteomes" id="UP001654236"/>
    </source>
</evidence>
<keyword evidence="2" id="KW-1185">Reference proteome</keyword>
<organism evidence="1 2">
    <name type="scientific">Klebsiella phage Kpn13</name>
    <dbReference type="NCBI Taxonomy" id="3044024"/>
    <lineage>
        <taxon>Viruses</taxon>
        <taxon>Duplodnaviria</taxon>
        <taxon>Heunggongvirae</taxon>
        <taxon>Uroviricota</taxon>
        <taxon>Caudoviricetes</taxon>
        <taxon>Autographivirales</taxon>
        <taxon>Autoscriptoviridae</taxon>
        <taxon>Slopekvirinae</taxon>
        <taxon>Drulisvirus</taxon>
        <taxon>Drulisvirus Kpn13</taxon>
    </lineage>
</organism>
<dbReference type="Proteomes" id="UP001654236">
    <property type="component" value="Segment"/>
</dbReference>
<name>A0AAT9V7P7_9CAUD</name>
<accession>A0AAT9V7P7</accession>
<evidence type="ECO:0008006" key="3">
    <source>
        <dbReference type="Google" id="ProtNLM"/>
    </source>
</evidence>
<dbReference type="PROSITE" id="PS51257">
    <property type="entry name" value="PROKAR_LIPOPROTEIN"/>
    <property type="match status" value="1"/>
</dbReference>
<sequence>MLRSKAIASATLRLSLCVHWGASCALSACSLWAVGVRSGAVRILSCFPINLSNT</sequence>
<reference evidence="1 2" key="1">
    <citation type="journal article" date="2024" name="Can. J. Microbiol.">
        <title>Biological and genomic characteristics of three novel bacteriophages and a phage-plasmid of Klebsiella pneumoniae.</title>
        <authorList>
            <person name="Uskudar-Guclu A."/>
            <person name="Unlu S."/>
            <person name="Salih-Dogan H."/>
            <person name="Yalcin S."/>
            <person name="Basustaoglu A."/>
        </authorList>
    </citation>
    <scope>NUCLEOTIDE SEQUENCE [LARGE SCALE GENOMIC DNA]</scope>
</reference>